<proteinExistence type="predicted"/>
<dbReference type="RefSeq" id="WP_203112753.1">
    <property type="nucleotide sequence ID" value="NZ_JADOBG010000022.1"/>
</dbReference>
<keyword evidence="2" id="KW-1185">Reference proteome</keyword>
<organism evidence="1 2">
    <name type="scientific">Legionella bononiensis</name>
    <dbReference type="NCBI Taxonomy" id="2793102"/>
    <lineage>
        <taxon>Bacteria</taxon>
        <taxon>Pseudomonadati</taxon>
        <taxon>Pseudomonadota</taxon>
        <taxon>Gammaproteobacteria</taxon>
        <taxon>Legionellales</taxon>
        <taxon>Legionellaceae</taxon>
        <taxon>Legionella</taxon>
    </lineage>
</organism>
<evidence type="ECO:0008006" key="3">
    <source>
        <dbReference type="Google" id="ProtNLM"/>
    </source>
</evidence>
<sequence>MRLIGIGLIIILGTALYLFLHKSPTYHQGPVLNSTVIAFDYDGRHDTVTSESLINGDALIFLKIDPNSNKLELVSSFKQLQSYDGKRKGYIALDNPNFIDYYFGRYLNYSDTLEYRKLANSGIAGITLKYSGNKVTSARVILLDNSRRNLMMVKINSDVLEDVKLEKCGIKCDLPQ</sequence>
<name>A0ABS1WDH1_9GAMM</name>
<comment type="caution">
    <text evidence="1">The sequence shown here is derived from an EMBL/GenBank/DDBJ whole genome shotgun (WGS) entry which is preliminary data.</text>
</comment>
<evidence type="ECO:0000313" key="2">
    <source>
        <dbReference type="Proteomes" id="UP000809910"/>
    </source>
</evidence>
<gene>
    <name evidence="1" type="ORF">I5282_12600</name>
</gene>
<reference evidence="1 2" key="1">
    <citation type="submission" date="2020-12" db="EMBL/GenBank/DDBJ databases">
        <title>WGS of Legionella: environmental sample.</title>
        <authorList>
            <person name="Cristino S."/>
            <person name="Girolamini L."/>
            <person name="Salaris S."/>
            <person name="Pascale M.R."/>
            <person name="Mazzotta M."/>
            <person name="Orsini M."/>
            <person name="Grottola A."/>
        </authorList>
    </citation>
    <scope>NUCLEOTIDE SEQUENCE [LARGE SCALE GENOMIC DNA]</scope>
    <source>
        <strain evidence="1 2">30cs62</strain>
    </source>
</reference>
<accession>A0ABS1WDH1</accession>
<evidence type="ECO:0000313" key="1">
    <source>
        <dbReference type="EMBL" id="MBL7527406.1"/>
    </source>
</evidence>
<dbReference type="Proteomes" id="UP000809910">
    <property type="component" value="Unassembled WGS sequence"/>
</dbReference>
<dbReference type="EMBL" id="JADWVN010000026">
    <property type="protein sequence ID" value="MBL7527406.1"/>
    <property type="molecule type" value="Genomic_DNA"/>
</dbReference>
<protein>
    <recommendedName>
        <fullName evidence="3">Transmembrane protein</fullName>
    </recommendedName>
</protein>